<dbReference type="GO" id="GO:0016491">
    <property type="term" value="F:oxidoreductase activity"/>
    <property type="evidence" value="ECO:0007669"/>
    <property type="project" value="UniProtKB-KW"/>
</dbReference>
<dbReference type="SUPFAM" id="SSF55447">
    <property type="entry name" value="CO dehydrogenase flavoprotein C-terminal domain-like"/>
    <property type="match status" value="1"/>
</dbReference>
<keyword evidence="1" id="KW-0285">Flavoprotein</keyword>
<proteinExistence type="predicted"/>
<dbReference type="Gene3D" id="3.30.390.50">
    <property type="entry name" value="CO dehydrogenase flavoprotein, C-terminal domain"/>
    <property type="match status" value="1"/>
</dbReference>
<evidence type="ECO:0000256" key="2">
    <source>
        <dbReference type="ARBA" id="ARBA00022827"/>
    </source>
</evidence>
<dbReference type="SMART" id="SM01092">
    <property type="entry name" value="CO_deh_flav_C"/>
    <property type="match status" value="1"/>
</dbReference>
<dbReference type="InterPro" id="IPR016166">
    <property type="entry name" value="FAD-bd_PCMH"/>
</dbReference>
<dbReference type="GO" id="GO:0071949">
    <property type="term" value="F:FAD binding"/>
    <property type="evidence" value="ECO:0007669"/>
    <property type="project" value="InterPro"/>
</dbReference>
<dbReference type="InterPro" id="IPR051312">
    <property type="entry name" value="Diverse_Substr_Oxidored"/>
</dbReference>
<reference evidence="5 6" key="1">
    <citation type="journal article" date="2019" name="Nat. Microbiol.">
        <title>Mediterranean grassland soil C-N compound turnover is dependent on rainfall and depth, and is mediated by genomically divergent microorganisms.</title>
        <authorList>
            <person name="Diamond S."/>
            <person name="Andeer P.F."/>
            <person name="Li Z."/>
            <person name="Crits-Christoph A."/>
            <person name="Burstein D."/>
            <person name="Anantharaman K."/>
            <person name="Lane K.R."/>
            <person name="Thomas B.C."/>
            <person name="Pan C."/>
            <person name="Northen T.R."/>
            <person name="Banfield J.F."/>
        </authorList>
    </citation>
    <scope>NUCLEOTIDE SEQUENCE [LARGE SCALE GENOMIC DNA]</scope>
    <source>
        <strain evidence="5">NP_6</strain>
    </source>
</reference>
<dbReference type="InterPro" id="IPR036683">
    <property type="entry name" value="CO_DH_flav_C_dom_sf"/>
</dbReference>
<evidence type="ECO:0000256" key="3">
    <source>
        <dbReference type="ARBA" id="ARBA00023002"/>
    </source>
</evidence>
<comment type="caution">
    <text evidence="5">The sequence shown here is derived from an EMBL/GenBank/DDBJ whole genome shotgun (WGS) entry which is preliminary data.</text>
</comment>
<dbReference type="SUPFAM" id="SSF56176">
    <property type="entry name" value="FAD-binding/transporter-associated domain-like"/>
    <property type="match status" value="1"/>
</dbReference>
<dbReference type="Pfam" id="PF00941">
    <property type="entry name" value="FAD_binding_5"/>
    <property type="match status" value="1"/>
</dbReference>
<dbReference type="Proteomes" id="UP000318093">
    <property type="component" value="Unassembled WGS sequence"/>
</dbReference>
<dbReference type="Pfam" id="PF03450">
    <property type="entry name" value="CO_deh_flav_C"/>
    <property type="match status" value="1"/>
</dbReference>
<gene>
    <name evidence="5" type="ORF">E6H03_08035</name>
</gene>
<dbReference type="EMBL" id="VBAN01000248">
    <property type="protein sequence ID" value="TMI80628.1"/>
    <property type="molecule type" value="Genomic_DNA"/>
</dbReference>
<evidence type="ECO:0000259" key="4">
    <source>
        <dbReference type="PROSITE" id="PS51387"/>
    </source>
</evidence>
<name>A0A537JAP6_9BACT</name>
<protein>
    <submittedName>
        <fullName evidence="5">Xanthine dehydrogenase family protein subunit M</fullName>
    </submittedName>
</protein>
<dbReference type="PANTHER" id="PTHR42659">
    <property type="entry name" value="XANTHINE DEHYDROGENASE SUBUNIT C-RELATED"/>
    <property type="match status" value="1"/>
</dbReference>
<keyword evidence="2" id="KW-0274">FAD</keyword>
<dbReference type="InterPro" id="IPR036318">
    <property type="entry name" value="FAD-bd_PCMH-like_sf"/>
</dbReference>
<dbReference type="InterPro" id="IPR016167">
    <property type="entry name" value="FAD-bd_PCMH_sub1"/>
</dbReference>
<evidence type="ECO:0000256" key="1">
    <source>
        <dbReference type="ARBA" id="ARBA00022630"/>
    </source>
</evidence>
<dbReference type="PANTHER" id="PTHR42659:SF2">
    <property type="entry name" value="XANTHINE DEHYDROGENASE SUBUNIT C-RELATED"/>
    <property type="match status" value="1"/>
</dbReference>
<dbReference type="Gene3D" id="3.30.43.10">
    <property type="entry name" value="Uridine Diphospho-n-acetylenolpyruvylglucosamine Reductase, domain 2"/>
    <property type="match status" value="1"/>
</dbReference>
<accession>A0A537JAP6</accession>
<dbReference type="InterPro" id="IPR002346">
    <property type="entry name" value="Mopterin_DH_FAD-bd"/>
</dbReference>
<evidence type="ECO:0000313" key="6">
    <source>
        <dbReference type="Proteomes" id="UP000318093"/>
    </source>
</evidence>
<dbReference type="InterPro" id="IPR016169">
    <property type="entry name" value="FAD-bd_PCMH_sub2"/>
</dbReference>
<dbReference type="PROSITE" id="PS51387">
    <property type="entry name" value="FAD_PCMH"/>
    <property type="match status" value="1"/>
</dbReference>
<keyword evidence="3" id="KW-0560">Oxidoreductase</keyword>
<dbReference type="Gene3D" id="3.30.465.10">
    <property type="match status" value="1"/>
</dbReference>
<organism evidence="5 6">
    <name type="scientific">Candidatus Segetimicrobium genomatis</name>
    <dbReference type="NCBI Taxonomy" id="2569760"/>
    <lineage>
        <taxon>Bacteria</taxon>
        <taxon>Bacillati</taxon>
        <taxon>Candidatus Sysuimicrobiota</taxon>
        <taxon>Candidatus Sysuimicrobiia</taxon>
        <taxon>Candidatus Sysuimicrobiales</taxon>
        <taxon>Candidatus Segetimicrobiaceae</taxon>
        <taxon>Candidatus Segetimicrobium</taxon>
    </lineage>
</organism>
<sequence length="294" mass="30137">MYPSPFAYHAPVTMGETLALLARLPEAKILAGGQSLLPLMNLGLAQPGALVDVNGLPGLETVTEDGGGLRLGALVRHRTLETSPLIRRRCPALAEAASLIGNIRVRHRGTLGGSLAHADPAAELPLVAVALGATLEISRLAGAREVSAAEFFRGYLLTDLAPGELVTGVRIPAIAPGTGYGLAELVRRAGDFAIVAACAVITTDGAGVCRQASLAIGGVGPHPLVMRRAEGLLTGGPLTDRRLAEAADAVPGEVAPESDVHATAAYRRAMARVMAYRALAQARARAASGPGRPA</sequence>
<feature type="domain" description="FAD-binding PCMH-type" evidence="4">
    <location>
        <begin position="1"/>
        <end position="176"/>
    </location>
</feature>
<evidence type="ECO:0000313" key="5">
    <source>
        <dbReference type="EMBL" id="TMI80628.1"/>
    </source>
</evidence>
<dbReference type="AlphaFoldDB" id="A0A537JAP6"/>
<dbReference type="InterPro" id="IPR005107">
    <property type="entry name" value="CO_DH_flav_C"/>
</dbReference>